<dbReference type="AlphaFoldDB" id="A0A210Q5U6"/>
<dbReference type="InterPro" id="IPR029044">
    <property type="entry name" value="Nucleotide-diphossugar_trans"/>
</dbReference>
<keyword evidence="1" id="KW-1133">Transmembrane helix</keyword>
<name>A0A210Q5U6_MIZYE</name>
<dbReference type="InterPro" id="IPR042465">
    <property type="entry name" value="XXLT1"/>
</dbReference>
<protein>
    <submittedName>
        <fullName evidence="2">Xyloside xylosyltransferase 1</fullName>
    </submittedName>
</protein>
<dbReference type="PANTHER" id="PTHR46612:SF1">
    <property type="entry name" value="XYLOSIDE XYLOSYLTRANSFERASE 1"/>
    <property type="match status" value="1"/>
</dbReference>
<dbReference type="SUPFAM" id="SSF53448">
    <property type="entry name" value="Nucleotide-diphospho-sugar transferases"/>
    <property type="match status" value="1"/>
</dbReference>
<keyword evidence="2" id="KW-0808">Transferase</keyword>
<gene>
    <name evidence="2" type="ORF">KP79_PYT21104</name>
</gene>
<feature type="transmembrane region" description="Helical" evidence="1">
    <location>
        <begin position="12"/>
        <end position="30"/>
    </location>
</feature>
<proteinExistence type="predicted"/>
<dbReference type="Gene3D" id="3.90.550.10">
    <property type="entry name" value="Spore Coat Polysaccharide Biosynthesis Protein SpsA, Chain A"/>
    <property type="match status" value="1"/>
</dbReference>
<accession>A0A210Q5U6</accession>
<keyword evidence="3" id="KW-1185">Reference proteome</keyword>
<evidence type="ECO:0000313" key="3">
    <source>
        <dbReference type="Proteomes" id="UP000242188"/>
    </source>
</evidence>
<organism evidence="2 3">
    <name type="scientific">Mizuhopecten yessoensis</name>
    <name type="common">Japanese scallop</name>
    <name type="synonym">Patinopecten yessoensis</name>
    <dbReference type="NCBI Taxonomy" id="6573"/>
    <lineage>
        <taxon>Eukaryota</taxon>
        <taxon>Metazoa</taxon>
        <taxon>Spiralia</taxon>
        <taxon>Lophotrochozoa</taxon>
        <taxon>Mollusca</taxon>
        <taxon>Bivalvia</taxon>
        <taxon>Autobranchia</taxon>
        <taxon>Pteriomorphia</taxon>
        <taxon>Pectinida</taxon>
        <taxon>Pectinoidea</taxon>
        <taxon>Pectinidae</taxon>
        <taxon>Mizuhopecten</taxon>
    </lineage>
</organism>
<evidence type="ECO:0000313" key="2">
    <source>
        <dbReference type="EMBL" id="OWF44085.1"/>
    </source>
</evidence>
<comment type="caution">
    <text evidence="2">The sequence shown here is derived from an EMBL/GenBank/DDBJ whole genome shotgun (WGS) entry which is preliminary data.</text>
</comment>
<dbReference type="OrthoDB" id="411524at2759"/>
<reference evidence="2 3" key="1">
    <citation type="journal article" date="2017" name="Nat. Ecol. Evol.">
        <title>Scallop genome provides insights into evolution of bilaterian karyotype and development.</title>
        <authorList>
            <person name="Wang S."/>
            <person name="Zhang J."/>
            <person name="Jiao W."/>
            <person name="Li J."/>
            <person name="Xun X."/>
            <person name="Sun Y."/>
            <person name="Guo X."/>
            <person name="Huan P."/>
            <person name="Dong B."/>
            <person name="Zhang L."/>
            <person name="Hu X."/>
            <person name="Sun X."/>
            <person name="Wang J."/>
            <person name="Zhao C."/>
            <person name="Wang Y."/>
            <person name="Wang D."/>
            <person name="Huang X."/>
            <person name="Wang R."/>
            <person name="Lv J."/>
            <person name="Li Y."/>
            <person name="Zhang Z."/>
            <person name="Liu B."/>
            <person name="Lu W."/>
            <person name="Hui Y."/>
            <person name="Liang J."/>
            <person name="Zhou Z."/>
            <person name="Hou R."/>
            <person name="Li X."/>
            <person name="Liu Y."/>
            <person name="Li H."/>
            <person name="Ning X."/>
            <person name="Lin Y."/>
            <person name="Zhao L."/>
            <person name="Xing Q."/>
            <person name="Dou J."/>
            <person name="Li Y."/>
            <person name="Mao J."/>
            <person name="Guo H."/>
            <person name="Dou H."/>
            <person name="Li T."/>
            <person name="Mu C."/>
            <person name="Jiang W."/>
            <person name="Fu Q."/>
            <person name="Fu X."/>
            <person name="Miao Y."/>
            <person name="Liu J."/>
            <person name="Yu Q."/>
            <person name="Li R."/>
            <person name="Liao H."/>
            <person name="Li X."/>
            <person name="Kong Y."/>
            <person name="Jiang Z."/>
            <person name="Chourrout D."/>
            <person name="Li R."/>
            <person name="Bao Z."/>
        </authorList>
    </citation>
    <scope>NUCLEOTIDE SEQUENCE [LARGE SCALE GENOMIC DNA]</scope>
    <source>
        <strain evidence="2 3">PY_sf001</strain>
    </source>
</reference>
<keyword evidence="1" id="KW-0812">Transmembrane</keyword>
<dbReference type="PANTHER" id="PTHR46612">
    <property type="entry name" value="XYLOSIDE XYLOSYLTRANSFERASE 1"/>
    <property type="match status" value="1"/>
</dbReference>
<dbReference type="GO" id="GO:0005789">
    <property type="term" value="C:endoplasmic reticulum membrane"/>
    <property type="evidence" value="ECO:0007669"/>
    <property type="project" value="TreeGrafter"/>
</dbReference>
<evidence type="ECO:0000256" key="1">
    <source>
        <dbReference type="SAM" id="Phobius"/>
    </source>
</evidence>
<dbReference type="Pfam" id="PF01501">
    <property type="entry name" value="Glyco_transf_8"/>
    <property type="match status" value="1"/>
</dbReference>
<dbReference type="STRING" id="6573.A0A210Q5U6"/>
<dbReference type="GO" id="GO:0140560">
    <property type="term" value="F:xylosyl alpha-1,3-xylosyltransferase activity"/>
    <property type="evidence" value="ECO:0007669"/>
    <property type="project" value="TreeGrafter"/>
</dbReference>
<dbReference type="InterPro" id="IPR002495">
    <property type="entry name" value="Glyco_trans_8"/>
</dbReference>
<dbReference type="GO" id="GO:0016266">
    <property type="term" value="P:protein O-linked glycosylation via N-acetyl-galactosamine"/>
    <property type="evidence" value="ECO:0007669"/>
    <property type="project" value="TreeGrafter"/>
</dbReference>
<dbReference type="Proteomes" id="UP000242188">
    <property type="component" value="Unassembled WGS sequence"/>
</dbReference>
<dbReference type="EMBL" id="NEDP02004925">
    <property type="protein sequence ID" value="OWF44085.1"/>
    <property type="molecule type" value="Genomic_DNA"/>
</dbReference>
<keyword evidence="1" id="KW-0472">Membrane</keyword>
<sequence length="364" mass="42207">MDMIYIKKSQILVLMIGCILVYILFKFWPWSSQTFTATNKIYYKSDAKEKLRATTEQTVEKDVKKKLYNIDVIITFSKAKDNRALQQKFEVTVDSMFKWATVPISLYIIGDDESKDLADRIIEGAAGKYNSKYTMVSLDVENLAKELHEIVKEMQPYFSYKPGAYYSDALFFLSMALHQVLPDSITNVIMLDADLKFNADIAKLYEEFYKFSDDNVMGIARENQPVYRHTFSLYRTRHHGTRVGDPPPNGLTGFNSGVLLLDLERMRSSERYNSLLTAASVKSLTTEFSFKGHLGDQDFFSLVSMAHENLFHILPCTWNRQLCEWWRDKGYQDVFDLYFKCEGHINIYHGNCNTALPVLDWEKV</sequence>